<protein>
    <submittedName>
        <fullName evidence="1">Uncharacterized protein</fullName>
    </submittedName>
</protein>
<sequence>MTDPHDFSRFDLDKIGVLLLLILVVNGRRPQDVHQLQIEADFMSLDL</sequence>
<proteinExistence type="predicted"/>
<dbReference type="Proteomes" id="UP000028582">
    <property type="component" value="Unassembled WGS sequence"/>
</dbReference>
<comment type="caution">
    <text evidence="1">The sequence shown here is derived from an EMBL/GenBank/DDBJ whole genome shotgun (WGS) entry which is preliminary data.</text>
</comment>
<evidence type="ECO:0000313" key="1">
    <source>
        <dbReference type="EMBL" id="ETO59283.1"/>
    </source>
</evidence>
<accession>A0A080YY22</accession>
<gene>
    <name evidence="1" type="ORF">F444_22347</name>
</gene>
<organism evidence="1 2">
    <name type="scientific">Phytophthora nicotianae P1976</name>
    <dbReference type="NCBI Taxonomy" id="1317066"/>
    <lineage>
        <taxon>Eukaryota</taxon>
        <taxon>Sar</taxon>
        <taxon>Stramenopiles</taxon>
        <taxon>Oomycota</taxon>
        <taxon>Peronosporomycetes</taxon>
        <taxon>Peronosporales</taxon>
        <taxon>Peronosporaceae</taxon>
        <taxon>Phytophthora</taxon>
    </lineage>
</organism>
<evidence type="ECO:0000313" key="2">
    <source>
        <dbReference type="Proteomes" id="UP000028582"/>
    </source>
</evidence>
<dbReference type="AlphaFoldDB" id="A0A080YY22"/>
<dbReference type="EMBL" id="ANJA01004168">
    <property type="protein sequence ID" value="ETO59283.1"/>
    <property type="molecule type" value="Genomic_DNA"/>
</dbReference>
<name>A0A080YY22_PHYNI</name>
<reference evidence="1 2" key="1">
    <citation type="submission" date="2013-11" db="EMBL/GenBank/DDBJ databases">
        <title>The Genome Sequence of Phytophthora parasitica P1976.</title>
        <authorList>
            <consortium name="The Broad Institute Genomics Platform"/>
            <person name="Russ C."/>
            <person name="Tyler B."/>
            <person name="Panabieres F."/>
            <person name="Shan W."/>
            <person name="Tripathy S."/>
            <person name="Grunwald N."/>
            <person name="Machado M."/>
            <person name="Johnson C.S."/>
            <person name="Walker B."/>
            <person name="Young S."/>
            <person name="Zeng Q."/>
            <person name="Gargeya S."/>
            <person name="Fitzgerald M."/>
            <person name="Haas B."/>
            <person name="Abouelleil A."/>
            <person name="Allen A.W."/>
            <person name="Alvarado L."/>
            <person name="Arachchi H.M."/>
            <person name="Berlin A.M."/>
            <person name="Chapman S.B."/>
            <person name="Gainer-Dewar J."/>
            <person name="Goldberg J."/>
            <person name="Griggs A."/>
            <person name="Gujja S."/>
            <person name="Hansen M."/>
            <person name="Howarth C."/>
            <person name="Imamovic A."/>
            <person name="Ireland A."/>
            <person name="Larimer J."/>
            <person name="McCowan C."/>
            <person name="Murphy C."/>
            <person name="Pearson M."/>
            <person name="Poon T.W."/>
            <person name="Priest M."/>
            <person name="Roberts A."/>
            <person name="Saif S."/>
            <person name="Shea T."/>
            <person name="Sisk P."/>
            <person name="Sykes S."/>
            <person name="Wortman J."/>
            <person name="Nusbaum C."/>
            <person name="Birren B."/>
        </authorList>
    </citation>
    <scope>NUCLEOTIDE SEQUENCE [LARGE SCALE GENOMIC DNA]</scope>
    <source>
        <strain evidence="1 2">P1976</strain>
    </source>
</reference>